<dbReference type="InterPro" id="IPR016181">
    <property type="entry name" value="Acyl_CoA_acyltransferase"/>
</dbReference>
<evidence type="ECO:0000313" key="3">
    <source>
        <dbReference type="EMBL" id="MBP0459151.1"/>
    </source>
</evidence>
<evidence type="ECO:0000256" key="1">
    <source>
        <dbReference type="SAM" id="MobiDB-lite"/>
    </source>
</evidence>
<comment type="caution">
    <text evidence="3">The sequence shown here is derived from an EMBL/GenBank/DDBJ whole genome shotgun (WGS) entry which is preliminary data.</text>
</comment>
<feature type="domain" description="N-acetyltransferase" evidence="2">
    <location>
        <begin position="82"/>
        <end position="233"/>
    </location>
</feature>
<dbReference type="GO" id="GO:0016747">
    <property type="term" value="F:acyltransferase activity, transferring groups other than amino-acyl groups"/>
    <property type="evidence" value="ECO:0007669"/>
    <property type="project" value="InterPro"/>
</dbReference>
<dbReference type="EMBL" id="JAGIQL010000063">
    <property type="protein sequence ID" value="MBP0459151.1"/>
    <property type="molecule type" value="Genomic_DNA"/>
</dbReference>
<sequence>MIRPTGPTGPTHRPARAAPQERLEMTQRKPKPSLTSQTRSVRGDETPVGHSDVMNHRPTHGQRTACPPAGEHGGHGAHGGNITVRPVREEDRAAAVALHGRCSARTLTARYRSPAGDADDANGYLGHLLSPRFGHTLGAWTAGGELVGMGHLLWDGDDAEVALLVEDAWQRCGIGTALLEQLTALAAGAGYPDVYAVTGTADRGMAAALRRLGLPLGHRVEDEATVVLTLALGRAAVRTAAPGDAGLLFGAGSPER</sequence>
<dbReference type="PROSITE" id="PS51186">
    <property type="entry name" value="GNAT"/>
    <property type="match status" value="1"/>
</dbReference>
<feature type="region of interest" description="Disordered" evidence="1">
    <location>
        <begin position="1"/>
        <end position="81"/>
    </location>
</feature>
<dbReference type="SUPFAM" id="SSF55729">
    <property type="entry name" value="Acyl-CoA N-acyltransferases (Nat)"/>
    <property type="match status" value="1"/>
</dbReference>
<evidence type="ECO:0000313" key="4">
    <source>
        <dbReference type="Proteomes" id="UP000670475"/>
    </source>
</evidence>
<dbReference type="CDD" id="cd04301">
    <property type="entry name" value="NAT_SF"/>
    <property type="match status" value="1"/>
</dbReference>
<dbReference type="Gene3D" id="3.40.630.30">
    <property type="match status" value="1"/>
</dbReference>
<dbReference type="Proteomes" id="UP000670475">
    <property type="component" value="Unassembled WGS sequence"/>
</dbReference>
<dbReference type="Pfam" id="PF00583">
    <property type="entry name" value="Acetyltransf_1"/>
    <property type="match status" value="1"/>
</dbReference>
<proteinExistence type="predicted"/>
<dbReference type="AlphaFoldDB" id="A0A940MH73"/>
<organism evidence="3 4">
    <name type="scientific">Streptomyces montanisoli</name>
    <dbReference type="NCBI Taxonomy" id="2798581"/>
    <lineage>
        <taxon>Bacteria</taxon>
        <taxon>Bacillati</taxon>
        <taxon>Actinomycetota</taxon>
        <taxon>Actinomycetes</taxon>
        <taxon>Kitasatosporales</taxon>
        <taxon>Streptomycetaceae</taxon>
        <taxon>Streptomyces</taxon>
    </lineage>
</organism>
<keyword evidence="4" id="KW-1185">Reference proteome</keyword>
<protein>
    <submittedName>
        <fullName evidence="3">GNAT family N-acetyltransferase</fullName>
    </submittedName>
</protein>
<reference evidence="3" key="1">
    <citation type="submission" date="2021-03" db="EMBL/GenBank/DDBJ databases">
        <title>Whole genome sequence of Streptomyces bomunensis MMS17-BM035.</title>
        <authorList>
            <person name="Lee J.H."/>
        </authorList>
    </citation>
    <scope>NUCLEOTIDE SEQUENCE</scope>
    <source>
        <strain evidence="3">MMS17-BM035</strain>
    </source>
</reference>
<evidence type="ECO:0000259" key="2">
    <source>
        <dbReference type="PROSITE" id="PS51186"/>
    </source>
</evidence>
<dbReference type="InterPro" id="IPR000182">
    <property type="entry name" value="GNAT_dom"/>
</dbReference>
<name>A0A940MH73_9ACTN</name>
<accession>A0A940MH73</accession>
<gene>
    <name evidence="3" type="ORF">JFN87_16800</name>
</gene>
<feature type="compositionally biased region" description="Low complexity" evidence="1">
    <location>
        <begin position="1"/>
        <end position="11"/>
    </location>
</feature>